<dbReference type="Proteomes" id="UP000243197">
    <property type="component" value="Chromosome"/>
</dbReference>
<dbReference type="EMBL" id="AP014564">
    <property type="protein sequence ID" value="BAV94680.1"/>
    <property type="molecule type" value="Genomic_DNA"/>
</dbReference>
<dbReference type="AlphaFoldDB" id="A0A1J1EAY5"/>
<name>A0A1J1EAY5_9FLAO</name>
<feature type="signal peptide" evidence="1">
    <location>
        <begin position="1"/>
        <end position="23"/>
    </location>
</feature>
<keyword evidence="4" id="KW-1185">Reference proteome</keyword>
<evidence type="ECO:0000259" key="2">
    <source>
        <dbReference type="Pfam" id="PF20094"/>
    </source>
</evidence>
<accession>A0A1J1EAY5</accession>
<evidence type="ECO:0000313" key="4">
    <source>
        <dbReference type="Proteomes" id="UP000243197"/>
    </source>
</evidence>
<dbReference type="NCBIfam" id="TIGR04514">
    <property type="entry name" value="GWxTD_dom"/>
    <property type="match status" value="1"/>
</dbReference>
<dbReference type="Pfam" id="PF20094">
    <property type="entry name" value="GWxTD_dom"/>
    <property type="match status" value="1"/>
</dbReference>
<feature type="domain" description="GWxTD" evidence="2">
    <location>
        <begin position="243"/>
        <end position="415"/>
    </location>
</feature>
<dbReference type="InterPro" id="IPR030959">
    <property type="entry name" value="GWxTD_dom"/>
</dbReference>
<keyword evidence="1" id="KW-0732">Signal</keyword>
<evidence type="ECO:0000313" key="3">
    <source>
        <dbReference type="EMBL" id="BAV94680.1"/>
    </source>
</evidence>
<organism evidence="3 4">
    <name type="scientific">Ichthyobacterium seriolicida</name>
    <dbReference type="NCBI Taxonomy" id="242600"/>
    <lineage>
        <taxon>Bacteria</taxon>
        <taxon>Pseudomonadati</taxon>
        <taxon>Bacteroidota</taxon>
        <taxon>Flavobacteriia</taxon>
        <taxon>Flavobacteriales</taxon>
        <taxon>Ichthyobacteriaceae</taxon>
        <taxon>Ichthyobacterium</taxon>
    </lineage>
</organism>
<dbReference type="KEGG" id="ise:JBKA6_0667"/>
<proteinExistence type="predicted"/>
<reference evidence="3 4" key="1">
    <citation type="submission" date="2014-03" db="EMBL/GenBank/DDBJ databases">
        <title>complete genome sequence of Flavobacteriaceae bacterium JBKA-6.</title>
        <authorList>
            <person name="Takano T."/>
            <person name="Nakamura Y."/>
            <person name="Takuma S."/>
            <person name="Yasuike M."/>
            <person name="Matsuyama T."/>
            <person name="Sakai T."/>
            <person name="Fujiwara A."/>
            <person name="Kimoto K."/>
            <person name="Fukuda Y."/>
            <person name="Kondo H."/>
            <person name="Hirono I."/>
            <person name="Nakayasu C."/>
        </authorList>
    </citation>
    <scope>NUCLEOTIDE SEQUENCE [LARGE SCALE GENOMIC DNA]</scope>
    <source>
        <strain evidence="3 4">JBKA-6</strain>
    </source>
</reference>
<protein>
    <recommendedName>
        <fullName evidence="2">GWxTD domain-containing protein</fullName>
    </recommendedName>
</protein>
<evidence type="ECO:0000256" key="1">
    <source>
        <dbReference type="SAM" id="SignalP"/>
    </source>
</evidence>
<gene>
    <name evidence="3" type="ORF">JBKA6_0667</name>
</gene>
<feature type="chain" id="PRO_5012656040" description="GWxTD domain-containing protein" evidence="1">
    <location>
        <begin position="24"/>
        <end position="446"/>
    </location>
</feature>
<sequence length="446" mass="52520">MIMYRLLCLIVFLQLCSCNSANPYLDKINTKIENTFNSRKKNITTEPKYKVFHISNTESRLYYKVWNGMFLYKKEANKKNYKSSASLKIQISLIDNIDIVKHEKTIDLSKSKKKINPNTYISGHLDLNIDRGKDYLFTISLEDNNRNYTNKITLHVDKTDKNSKENFMILDSLENICFDNFITAEKIKIKTPNSREKIFISSYPIDQRVSTPPYHIDTVSINMERDTVNTVFSDSMLTFEKIGLYHLQRDTTMLSATSVLKSYEGYPLIARKENIALPLIYILQKEEIEEILASENSKSSAEKYWLNISNGKAQTARKLIMTYYNRVEYVNRKFSNTKEGWKTDRGMLYIVFGPPSTIVKRIDQEIWIYGKENTSLPIEFVFDMVKNHLNETEYIIKRGNSYKEIWDIALETWRSGNIFDEQEIIIVQENYELEQQNRNMTQRLRF</sequence>